<feature type="region of interest" description="Disordered" evidence="1">
    <location>
        <begin position="1"/>
        <end position="73"/>
    </location>
</feature>
<organism evidence="2 3">
    <name type="scientific">Xenopus laevis</name>
    <name type="common">African clawed frog</name>
    <dbReference type="NCBI Taxonomy" id="8355"/>
    <lineage>
        <taxon>Eukaryota</taxon>
        <taxon>Metazoa</taxon>
        <taxon>Chordata</taxon>
        <taxon>Craniata</taxon>
        <taxon>Vertebrata</taxon>
        <taxon>Euteleostomi</taxon>
        <taxon>Amphibia</taxon>
        <taxon>Batrachia</taxon>
        <taxon>Anura</taxon>
        <taxon>Pipoidea</taxon>
        <taxon>Pipidae</taxon>
        <taxon>Xenopodinae</taxon>
        <taxon>Xenopus</taxon>
        <taxon>Xenopus</taxon>
    </lineage>
</organism>
<sequence length="73" mass="7947">MCRKLRYKTQRREVRSSCPAPVPLTLSPFQPPAAAAARSPPGPRNQSPSCRIQSEPETEPKNSASTANQSAKK</sequence>
<protein>
    <submittedName>
        <fullName evidence="2">Uncharacterized protein</fullName>
    </submittedName>
</protein>
<name>A0A974C5B4_XENLA</name>
<proteinExistence type="predicted"/>
<evidence type="ECO:0000256" key="1">
    <source>
        <dbReference type="SAM" id="MobiDB-lite"/>
    </source>
</evidence>
<evidence type="ECO:0000313" key="2">
    <source>
        <dbReference type="EMBL" id="OCT66793.1"/>
    </source>
</evidence>
<evidence type="ECO:0000313" key="3">
    <source>
        <dbReference type="Proteomes" id="UP000694892"/>
    </source>
</evidence>
<dbReference type="Proteomes" id="UP000694892">
    <property type="component" value="Chromosome 8S"/>
</dbReference>
<dbReference type="AlphaFoldDB" id="A0A974C5B4"/>
<feature type="compositionally biased region" description="Polar residues" evidence="1">
    <location>
        <begin position="61"/>
        <end position="73"/>
    </location>
</feature>
<accession>A0A974C5B4</accession>
<reference evidence="3" key="1">
    <citation type="journal article" date="2016" name="Nature">
        <title>Genome evolution in the allotetraploid frog Xenopus laevis.</title>
        <authorList>
            <person name="Session A.M."/>
            <person name="Uno Y."/>
            <person name="Kwon T."/>
            <person name="Chapman J.A."/>
            <person name="Toyoda A."/>
            <person name="Takahashi S."/>
            <person name="Fukui A."/>
            <person name="Hikosaka A."/>
            <person name="Suzuki A."/>
            <person name="Kondo M."/>
            <person name="van Heeringen S.J."/>
            <person name="Quigley I."/>
            <person name="Heinz S."/>
            <person name="Ogino H."/>
            <person name="Ochi H."/>
            <person name="Hellsten U."/>
            <person name="Lyons J.B."/>
            <person name="Simakov O."/>
            <person name="Putnam N."/>
            <person name="Stites J."/>
            <person name="Kuroki Y."/>
            <person name="Tanaka T."/>
            <person name="Michiue T."/>
            <person name="Watanabe M."/>
            <person name="Bogdanovic O."/>
            <person name="Lister R."/>
            <person name="Georgiou G."/>
            <person name="Paranjpe S.S."/>
            <person name="van Kruijsbergen I."/>
            <person name="Shu S."/>
            <person name="Carlson J."/>
            <person name="Kinoshita T."/>
            <person name="Ohta Y."/>
            <person name="Mawaribuchi S."/>
            <person name="Jenkins J."/>
            <person name="Grimwood J."/>
            <person name="Schmutz J."/>
            <person name="Mitros T."/>
            <person name="Mozaffari S.V."/>
            <person name="Suzuki Y."/>
            <person name="Haramoto Y."/>
            <person name="Yamamoto T.S."/>
            <person name="Takagi C."/>
            <person name="Heald R."/>
            <person name="Miller K."/>
            <person name="Haudenschild C."/>
            <person name="Kitzman J."/>
            <person name="Nakayama T."/>
            <person name="Izutsu Y."/>
            <person name="Robert J."/>
            <person name="Fortriede J."/>
            <person name="Burns K."/>
            <person name="Lotay V."/>
            <person name="Karimi K."/>
            <person name="Yasuoka Y."/>
            <person name="Dichmann D.S."/>
            <person name="Flajnik M.F."/>
            <person name="Houston D.W."/>
            <person name="Shendure J."/>
            <person name="DuPasquier L."/>
            <person name="Vize P.D."/>
            <person name="Zorn A.M."/>
            <person name="Ito M."/>
            <person name="Marcotte E.M."/>
            <person name="Wallingford J.B."/>
            <person name="Ito Y."/>
            <person name="Asashima M."/>
            <person name="Ueno N."/>
            <person name="Matsuda Y."/>
            <person name="Veenstra G.J."/>
            <person name="Fujiyama A."/>
            <person name="Harland R.M."/>
            <person name="Taira M."/>
            <person name="Rokhsar D.S."/>
        </authorList>
    </citation>
    <scope>NUCLEOTIDE SEQUENCE [LARGE SCALE GENOMIC DNA]</scope>
    <source>
        <strain evidence="3">J</strain>
    </source>
</reference>
<gene>
    <name evidence="2" type="ORF">XELAEV_18043043mg</name>
</gene>
<dbReference type="EMBL" id="CM004481">
    <property type="protein sequence ID" value="OCT66793.1"/>
    <property type="molecule type" value="Genomic_DNA"/>
</dbReference>